<evidence type="ECO:0000313" key="1">
    <source>
        <dbReference type="EMBL" id="ERK39804.1"/>
    </source>
</evidence>
<protein>
    <recommendedName>
        <fullName evidence="3">Phosphoenolpyruvate carboxykinase</fullName>
    </recommendedName>
</protein>
<comment type="caution">
    <text evidence="1">The sequence shown here is derived from an EMBL/GenBank/DDBJ whole genome shotgun (WGS) entry which is preliminary data.</text>
</comment>
<keyword evidence="2" id="KW-1185">Reference proteome</keyword>
<reference evidence="1 2" key="1">
    <citation type="submission" date="2013-08" db="EMBL/GenBank/DDBJ databases">
        <authorList>
            <person name="Durkin A.S."/>
            <person name="Haft D.R."/>
            <person name="McCorrison J."/>
            <person name="Torralba M."/>
            <person name="Gillis M."/>
            <person name="Haft D.H."/>
            <person name="Methe B."/>
            <person name="Sutton G."/>
            <person name="Nelson K.E."/>
        </authorList>
    </citation>
    <scope>NUCLEOTIDE SEQUENCE [LARGE SCALE GENOMIC DNA]</scope>
    <source>
        <strain evidence="1 2">F0067</strain>
    </source>
</reference>
<dbReference type="SUPFAM" id="SSF53795">
    <property type="entry name" value="PEP carboxykinase-like"/>
    <property type="match status" value="1"/>
</dbReference>
<name>U2P7X3_9BACT</name>
<evidence type="ECO:0000313" key="2">
    <source>
        <dbReference type="Proteomes" id="UP000016648"/>
    </source>
</evidence>
<dbReference type="EMBL" id="AWEY01000008">
    <property type="protein sequence ID" value="ERK39804.1"/>
    <property type="molecule type" value="Genomic_DNA"/>
</dbReference>
<evidence type="ECO:0008006" key="3">
    <source>
        <dbReference type="Google" id="ProtNLM"/>
    </source>
</evidence>
<dbReference type="PATRIC" id="fig|1115809.3.peg.751"/>
<organism evidence="1 2">
    <name type="scientific">Segatella baroniae F0067</name>
    <dbReference type="NCBI Taxonomy" id="1115809"/>
    <lineage>
        <taxon>Bacteria</taxon>
        <taxon>Pseudomonadati</taxon>
        <taxon>Bacteroidota</taxon>
        <taxon>Bacteroidia</taxon>
        <taxon>Bacteroidales</taxon>
        <taxon>Prevotellaceae</taxon>
        <taxon>Segatella</taxon>
    </lineage>
</organism>
<dbReference type="RefSeq" id="WP_021588933.1">
    <property type="nucleotide sequence ID" value="NZ_AWEY01000008.1"/>
</dbReference>
<sequence length="284" mass="30778">MKETRHYEVAGHRFCVSGEAECFALMDNYKPFGCDEGDVVFSLNIARGAIADYAVDWRQEDDGQEIVCGHSATGEAVFEFVWQGVSAGWLVCSADYREGRLVTTGSYMELAVNNALMVMYALATADKATALFHAAVVSCRGKGYMFLGPSGTGKSTHAGLWLKHIEGSALVNDDNPVVRIGGDGSIFVYGSPWSGKTPCYRNVCHPLGAVVVLSQAAYNKAQRLRGIYAYAALMGSISGKRWDERIADGLHRTENMVASNVPIWKLECLPDEAAARLCNGTIAQ</sequence>
<dbReference type="Proteomes" id="UP000016648">
    <property type="component" value="Unassembled WGS sequence"/>
</dbReference>
<gene>
    <name evidence="1" type="ORF">HMPREF9135_0271</name>
</gene>
<accession>U2P7X3</accession>
<dbReference type="AlphaFoldDB" id="U2P7X3"/>
<proteinExistence type="predicted"/>
<dbReference type="Gene3D" id="3.40.50.300">
    <property type="entry name" value="P-loop containing nucleotide triphosphate hydrolases"/>
    <property type="match status" value="1"/>
</dbReference>
<dbReference type="InterPro" id="IPR027417">
    <property type="entry name" value="P-loop_NTPase"/>
</dbReference>